<dbReference type="SMART" id="SM00505">
    <property type="entry name" value="Knot1"/>
    <property type="match status" value="1"/>
</dbReference>
<evidence type="ECO:0000256" key="2">
    <source>
        <dbReference type="ARBA" id="ARBA00022577"/>
    </source>
</evidence>
<protein>
    <recommendedName>
        <fullName evidence="5">Knottins-like domain-containing protein</fullName>
    </recommendedName>
</protein>
<dbReference type="AlphaFoldDB" id="A0A444YU29"/>
<feature type="domain" description="Knottins-like" evidence="5">
    <location>
        <begin position="35"/>
        <end position="79"/>
    </location>
</feature>
<feature type="signal peptide" evidence="4">
    <location>
        <begin position="1"/>
        <end position="33"/>
    </location>
</feature>
<feature type="chain" id="PRO_5019008718" description="Knottins-like domain-containing protein" evidence="4">
    <location>
        <begin position="34"/>
        <end position="80"/>
    </location>
</feature>
<dbReference type="PANTHER" id="PTHR33147:SF46">
    <property type="entry name" value="DEFENSIN-LIKE PROTEIN 19"/>
    <property type="match status" value="1"/>
</dbReference>
<keyword evidence="4" id="KW-0732">Signal</keyword>
<comment type="caution">
    <text evidence="6">The sequence shown here is derived from an EMBL/GenBank/DDBJ whole genome shotgun (WGS) entry which is preliminary data.</text>
</comment>
<evidence type="ECO:0000313" key="6">
    <source>
        <dbReference type="EMBL" id="RYR05418.1"/>
    </source>
</evidence>
<proteinExistence type="predicted"/>
<dbReference type="EMBL" id="SDMP01000016">
    <property type="protein sequence ID" value="RYR05418.1"/>
    <property type="molecule type" value="Genomic_DNA"/>
</dbReference>
<evidence type="ECO:0000256" key="4">
    <source>
        <dbReference type="SAM" id="SignalP"/>
    </source>
</evidence>
<dbReference type="SUPFAM" id="SSF57095">
    <property type="entry name" value="Scorpion toxin-like"/>
    <property type="match status" value="1"/>
</dbReference>
<dbReference type="InterPro" id="IPR036574">
    <property type="entry name" value="Scorpion_toxin-like_sf"/>
</dbReference>
<dbReference type="Gramene" id="arahy.Tifrunner.gnm2.ann2.Ah16g455300.1">
    <property type="protein sequence ID" value="arahy.Tifrunner.gnm2.ann2.Ah16g455300.1-CDS"/>
    <property type="gene ID" value="arahy.Tifrunner.gnm2.ann2.Ah16g455300"/>
</dbReference>
<keyword evidence="7" id="KW-1185">Reference proteome</keyword>
<evidence type="ECO:0000313" key="7">
    <source>
        <dbReference type="Proteomes" id="UP000289738"/>
    </source>
</evidence>
<reference evidence="6 7" key="1">
    <citation type="submission" date="2019-01" db="EMBL/GenBank/DDBJ databases">
        <title>Sequencing of cultivated peanut Arachis hypogaea provides insights into genome evolution and oil improvement.</title>
        <authorList>
            <person name="Chen X."/>
        </authorList>
    </citation>
    <scope>NUCLEOTIDE SEQUENCE [LARGE SCALE GENOMIC DNA]</scope>
    <source>
        <strain evidence="7">cv. Fuhuasheng</strain>
        <tissue evidence="6">Leaves</tissue>
    </source>
</reference>
<organism evidence="6 7">
    <name type="scientific">Arachis hypogaea</name>
    <name type="common">Peanut</name>
    <dbReference type="NCBI Taxonomy" id="3818"/>
    <lineage>
        <taxon>Eukaryota</taxon>
        <taxon>Viridiplantae</taxon>
        <taxon>Streptophyta</taxon>
        <taxon>Embryophyta</taxon>
        <taxon>Tracheophyta</taxon>
        <taxon>Spermatophyta</taxon>
        <taxon>Magnoliopsida</taxon>
        <taxon>eudicotyledons</taxon>
        <taxon>Gunneridae</taxon>
        <taxon>Pentapetalae</taxon>
        <taxon>rosids</taxon>
        <taxon>fabids</taxon>
        <taxon>Fabales</taxon>
        <taxon>Fabaceae</taxon>
        <taxon>Papilionoideae</taxon>
        <taxon>50 kb inversion clade</taxon>
        <taxon>dalbergioids sensu lato</taxon>
        <taxon>Dalbergieae</taxon>
        <taxon>Pterocarpus clade</taxon>
        <taxon>Arachis</taxon>
    </lineage>
</organism>
<evidence type="ECO:0000259" key="5">
    <source>
        <dbReference type="SMART" id="SM00505"/>
    </source>
</evidence>
<dbReference type="Pfam" id="PF00304">
    <property type="entry name" value="Gamma-thionin"/>
    <property type="match status" value="1"/>
</dbReference>
<keyword evidence="1" id="KW-0929">Antimicrobial</keyword>
<dbReference type="SMR" id="A0A444YU29"/>
<dbReference type="GO" id="GO:0031640">
    <property type="term" value="P:killing of cells of another organism"/>
    <property type="evidence" value="ECO:0007669"/>
    <property type="project" value="UniProtKB-KW"/>
</dbReference>
<dbReference type="GO" id="GO:0050832">
    <property type="term" value="P:defense response to fungus"/>
    <property type="evidence" value="ECO:0007669"/>
    <property type="project" value="UniProtKB-KW"/>
</dbReference>
<name>A0A444YU29_ARAHY</name>
<gene>
    <name evidence="6" type="ORF">Ahy_B06g085278</name>
</gene>
<keyword evidence="3" id="KW-1015">Disulfide bond</keyword>
<sequence length="80" mass="8786">MASSIPRKMLSIFYFLCIAILLSSSSWVQFAKANVCPKASKTWSGPCLNTGGCKDQCIRLESAVFGACHSLTCYCYYNCP</sequence>
<dbReference type="Proteomes" id="UP000289738">
    <property type="component" value="Chromosome B06"/>
</dbReference>
<keyword evidence="2" id="KW-0295">Fungicide</keyword>
<accession>A0A444YU29</accession>
<evidence type="ECO:0000256" key="3">
    <source>
        <dbReference type="ARBA" id="ARBA00023157"/>
    </source>
</evidence>
<dbReference type="Gene3D" id="3.30.30.10">
    <property type="entry name" value="Knottin, scorpion toxin-like"/>
    <property type="match status" value="1"/>
</dbReference>
<evidence type="ECO:0000256" key="1">
    <source>
        <dbReference type="ARBA" id="ARBA00022529"/>
    </source>
</evidence>
<dbReference type="InterPro" id="IPR003614">
    <property type="entry name" value="Knottins"/>
</dbReference>
<dbReference type="PANTHER" id="PTHR33147">
    <property type="entry name" value="DEFENSIN-LIKE PROTEIN 1"/>
    <property type="match status" value="1"/>
</dbReference>